<feature type="compositionally biased region" description="Polar residues" evidence="1">
    <location>
        <begin position="29"/>
        <end position="38"/>
    </location>
</feature>
<comment type="caution">
    <text evidence="2">The sequence shown here is derived from an EMBL/GenBank/DDBJ whole genome shotgun (WGS) entry which is preliminary data.</text>
</comment>
<dbReference type="EMBL" id="JAGTTL010000019">
    <property type="protein sequence ID" value="KAK6308474.1"/>
    <property type="molecule type" value="Genomic_DNA"/>
</dbReference>
<feature type="region of interest" description="Disordered" evidence="1">
    <location>
        <begin position="27"/>
        <end position="63"/>
    </location>
</feature>
<sequence>QVCHQWSNWTLTRALYQQLHILQGHLPPVNQTISNPDNPSEEEPDTIRSSCSRPASVLTDRSRPTARVISDAVLNNQERIAQSL</sequence>
<evidence type="ECO:0000256" key="1">
    <source>
        <dbReference type="SAM" id="MobiDB-lite"/>
    </source>
</evidence>
<protein>
    <submittedName>
        <fullName evidence="2">Uncharacterized protein</fullName>
    </submittedName>
</protein>
<evidence type="ECO:0000313" key="3">
    <source>
        <dbReference type="Proteomes" id="UP001356427"/>
    </source>
</evidence>
<keyword evidence="3" id="KW-1185">Reference proteome</keyword>
<reference evidence="2 3" key="1">
    <citation type="submission" date="2021-04" db="EMBL/GenBank/DDBJ databases">
        <authorList>
            <person name="De Guttry C."/>
            <person name="Zahm M."/>
            <person name="Klopp C."/>
            <person name="Cabau C."/>
            <person name="Louis A."/>
            <person name="Berthelot C."/>
            <person name="Parey E."/>
            <person name="Roest Crollius H."/>
            <person name="Montfort J."/>
            <person name="Robinson-Rechavi M."/>
            <person name="Bucao C."/>
            <person name="Bouchez O."/>
            <person name="Gislard M."/>
            <person name="Lluch J."/>
            <person name="Milhes M."/>
            <person name="Lampietro C."/>
            <person name="Lopez Roques C."/>
            <person name="Donnadieu C."/>
            <person name="Braasch I."/>
            <person name="Desvignes T."/>
            <person name="Postlethwait J."/>
            <person name="Bobe J."/>
            <person name="Wedekind C."/>
            <person name="Guiguen Y."/>
        </authorList>
    </citation>
    <scope>NUCLEOTIDE SEQUENCE [LARGE SCALE GENOMIC DNA]</scope>
    <source>
        <strain evidence="2">Cs_M1</strain>
        <tissue evidence="2">Blood</tissue>
    </source>
</reference>
<evidence type="ECO:0000313" key="2">
    <source>
        <dbReference type="EMBL" id="KAK6308474.1"/>
    </source>
</evidence>
<accession>A0AAN8LF98</accession>
<dbReference type="Proteomes" id="UP001356427">
    <property type="component" value="Unassembled WGS sequence"/>
</dbReference>
<organism evidence="2 3">
    <name type="scientific">Coregonus suidteri</name>
    <dbReference type="NCBI Taxonomy" id="861788"/>
    <lineage>
        <taxon>Eukaryota</taxon>
        <taxon>Metazoa</taxon>
        <taxon>Chordata</taxon>
        <taxon>Craniata</taxon>
        <taxon>Vertebrata</taxon>
        <taxon>Euteleostomi</taxon>
        <taxon>Actinopterygii</taxon>
        <taxon>Neopterygii</taxon>
        <taxon>Teleostei</taxon>
        <taxon>Protacanthopterygii</taxon>
        <taxon>Salmoniformes</taxon>
        <taxon>Salmonidae</taxon>
        <taxon>Coregoninae</taxon>
        <taxon>Coregonus</taxon>
    </lineage>
</organism>
<gene>
    <name evidence="2" type="ORF">J4Q44_G00217450</name>
</gene>
<dbReference type="AlphaFoldDB" id="A0AAN8LF98"/>
<feature type="non-terminal residue" evidence="2">
    <location>
        <position position="1"/>
    </location>
</feature>
<name>A0AAN8LF98_9TELE</name>
<proteinExistence type="predicted"/>